<feature type="region of interest" description="Disordered" evidence="6">
    <location>
        <begin position="17"/>
        <end position="36"/>
    </location>
</feature>
<gene>
    <name evidence="9" type="ORF">U6N30_06950</name>
</gene>
<sequence length="414" mass="42418">MTATRPAREGRTLVGPADLVTLDGGSPEATTPAPNRASWARRHVRALTAGSLGLVGLLVLALVVGGGDPDPAASELNGAGPLVSWGVPISRLAARVAALGTVGTLLFAAVLLPGPRQALPAASRRALHAASLWAGAWAGATALNAVFTVSDLVGVPPTALTSSSVQIFLTDVSAGRAALVVLAAAGFLTLAARRCTGTGSAALLLVVALSGLVVPAVLTGHSSAADDHVLAVTNLSVHVVGAAVWVGGLIALLVHGRGREDLAPAATRFSVVALACFLATGASGLLAAWLVLGGSTDVLSALTGTGYGWLLIAKTAGLAALGLFGWHHRRRTLLALRAGRRRAFRRFAVGEAVVMLATITVAVALSASPRLRRTPRRRRRSQARRKRSRGPRRPPNRASRTWPDTTTGTCRSPC</sequence>
<feature type="compositionally biased region" description="Basic residues" evidence="6">
    <location>
        <begin position="372"/>
        <end position="395"/>
    </location>
</feature>
<dbReference type="InterPro" id="IPR008457">
    <property type="entry name" value="Cu-R_CopD_dom"/>
</dbReference>
<feature type="domain" description="Copper resistance protein D" evidence="8">
    <location>
        <begin position="265"/>
        <end position="365"/>
    </location>
</feature>
<keyword evidence="10" id="KW-1185">Reference proteome</keyword>
<feature type="transmembrane region" description="Helical" evidence="7">
    <location>
        <begin position="92"/>
        <end position="114"/>
    </location>
</feature>
<feature type="transmembrane region" description="Helical" evidence="7">
    <location>
        <begin position="235"/>
        <end position="254"/>
    </location>
</feature>
<feature type="transmembrane region" description="Helical" evidence="7">
    <location>
        <begin position="307"/>
        <end position="326"/>
    </location>
</feature>
<evidence type="ECO:0000259" key="8">
    <source>
        <dbReference type="Pfam" id="PF05425"/>
    </source>
</evidence>
<feature type="compositionally biased region" description="Polar residues" evidence="6">
    <location>
        <begin position="402"/>
        <end position="414"/>
    </location>
</feature>
<keyword evidence="3 7" id="KW-0812">Transmembrane</keyword>
<keyword evidence="2" id="KW-1003">Cell membrane</keyword>
<reference evidence="9 10" key="1">
    <citation type="submission" date="2023-12" db="EMBL/GenBank/DDBJ databases">
        <title>Blastococcus brunescens sp. nov., an actonobacterium isolated from sandstone collected in sahara desert.</title>
        <authorList>
            <person name="Gtari M."/>
            <person name="Ghodhbane F."/>
        </authorList>
    </citation>
    <scope>NUCLEOTIDE SEQUENCE [LARGE SCALE GENOMIC DNA]</scope>
    <source>
        <strain evidence="9 10">BMG 8361</strain>
    </source>
</reference>
<evidence type="ECO:0000256" key="3">
    <source>
        <dbReference type="ARBA" id="ARBA00022692"/>
    </source>
</evidence>
<feature type="transmembrane region" description="Helical" evidence="7">
    <location>
        <begin position="167"/>
        <end position="190"/>
    </location>
</feature>
<feature type="transmembrane region" description="Helical" evidence="7">
    <location>
        <begin position="46"/>
        <end position="67"/>
    </location>
</feature>
<dbReference type="RefSeq" id="WP_324276690.1">
    <property type="nucleotide sequence ID" value="NZ_CP141261.1"/>
</dbReference>
<feature type="region of interest" description="Disordered" evidence="6">
    <location>
        <begin position="372"/>
        <end position="414"/>
    </location>
</feature>
<keyword evidence="5 7" id="KW-0472">Membrane</keyword>
<evidence type="ECO:0000313" key="10">
    <source>
        <dbReference type="Proteomes" id="UP001324287"/>
    </source>
</evidence>
<comment type="subcellular location">
    <subcellularLocation>
        <location evidence="1">Cell membrane</location>
        <topology evidence="1">Multi-pass membrane protein</topology>
    </subcellularLocation>
</comment>
<name>A0ABZ1B3I5_9ACTN</name>
<feature type="transmembrane region" description="Helical" evidence="7">
    <location>
        <begin position="347"/>
        <end position="367"/>
    </location>
</feature>
<dbReference type="EMBL" id="CP141261">
    <property type="protein sequence ID" value="WRL65366.1"/>
    <property type="molecule type" value="Genomic_DNA"/>
</dbReference>
<evidence type="ECO:0000256" key="2">
    <source>
        <dbReference type="ARBA" id="ARBA00022475"/>
    </source>
</evidence>
<dbReference type="PANTHER" id="PTHR34820:SF4">
    <property type="entry name" value="INNER MEMBRANE PROTEIN YEBZ"/>
    <property type="match status" value="1"/>
</dbReference>
<dbReference type="InterPro" id="IPR032694">
    <property type="entry name" value="CopC/D"/>
</dbReference>
<evidence type="ECO:0000256" key="4">
    <source>
        <dbReference type="ARBA" id="ARBA00022989"/>
    </source>
</evidence>
<organism evidence="9 10">
    <name type="scientific">Blastococcus brunescens</name>
    <dbReference type="NCBI Taxonomy" id="1564165"/>
    <lineage>
        <taxon>Bacteria</taxon>
        <taxon>Bacillati</taxon>
        <taxon>Actinomycetota</taxon>
        <taxon>Actinomycetes</taxon>
        <taxon>Geodermatophilales</taxon>
        <taxon>Geodermatophilaceae</taxon>
        <taxon>Blastococcus</taxon>
    </lineage>
</organism>
<proteinExistence type="predicted"/>
<evidence type="ECO:0000256" key="1">
    <source>
        <dbReference type="ARBA" id="ARBA00004651"/>
    </source>
</evidence>
<dbReference type="PANTHER" id="PTHR34820">
    <property type="entry name" value="INNER MEMBRANE PROTEIN YEBZ"/>
    <property type="match status" value="1"/>
</dbReference>
<evidence type="ECO:0000313" key="9">
    <source>
        <dbReference type="EMBL" id="WRL65366.1"/>
    </source>
</evidence>
<feature type="transmembrane region" description="Helical" evidence="7">
    <location>
        <begin position="202"/>
        <end position="223"/>
    </location>
</feature>
<feature type="transmembrane region" description="Helical" evidence="7">
    <location>
        <begin position="126"/>
        <end position="147"/>
    </location>
</feature>
<protein>
    <submittedName>
        <fullName evidence="9">CopD family protein</fullName>
    </submittedName>
</protein>
<evidence type="ECO:0000256" key="7">
    <source>
        <dbReference type="SAM" id="Phobius"/>
    </source>
</evidence>
<accession>A0ABZ1B3I5</accession>
<dbReference type="Proteomes" id="UP001324287">
    <property type="component" value="Chromosome"/>
</dbReference>
<keyword evidence="4 7" id="KW-1133">Transmembrane helix</keyword>
<evidence type="ECO:0000256" key="5">
    <source>
        <dbReference type="ARBA" id="ARBA00023136"/>
    </source>
</evidence>
<feature type="transmembrane region" description="Helical" evidence="7">
    <location>
        <begin position="266"/>
        <end position="292"/>
    </location>
</feature>
<dbReference type="Pfam" id="PF05425">
    <property type="entry name" value="CopD"/>
    <property type="match status" value="1"/>
</dbReference>
<evidence type="ECO:0000256" key="6">
    <source>
        <dbReference type="SAM" id="MobiDB-lite"/>
    </source>
</evidence>